<dbReference type="PATRIC" id="fig|796944.3.peg.383"/>
<dbReference type="AlphaFoldDB" id="G9WRZ9"/>
<dbReference type="CDD" id="cd16914">
    <property type="entry name" value="EcfT"/>
    <property type="match status" value="1"/>
</dbReference>
<evidence type="ECO:0000256" key="3">
    <source>
        <dbReference type="ARBA" id="ARBA00022692"/>
    </source>
</evidence>
<dbReference type="GO" id="GO:0005886">
    <property type="term" value="C:plasma membrane"/>
    <property type="evidence" value="ECO:0007669"/>
    <property type="project" value="UniProtKB-ARBA"/>
</dbReference>
<feature type="transmembrane region" description="Helical" evidence="6">
    <location>
        <begin position="21"/>
        <end position="39"/>
    </location>
</feature>
<comment type="caution">
    <text evidence="7">The sequence shown here is derived from an EMBL/GenBank/DDBJ whole genome shotgun (WGS) entry which is preliminary data.</text>
</comment>
<evidence type="ECO:0000256" key="1">
    <source>
        <dbReference type="ARBA" id="ARBA00004141"/>
    </source>
</evidence>
<evidence type="ECO:0000256" key="5">
    <source>
        <dbReference type="ARBA" id="ARBA00023136"/>
    </source>
</evidence>
<proteinExistence type="predicted"/>
<dbReference type="PANTHER" id="PTHR34857:SF2">
    <property type="entry name" value="SLL0384 PROTEIN"/>
    <property type="match status" value="1"/>
</dbReference>
<feature type="transmembrane region" description="Helical" evidence="6">
    <location>
        <begin position="84"/>
        <end position="110"/>
    </location>
</feature>
<keyword evidence="5 6" id="KW-0472">Membrane</keyword>
<dbReference type="InterPro" id="IPR051611">
    <property type="entry name" value="ECF_transporter_component"/>
</dbReference>
<organism evidence="7 8">
    <name type="scientific">Oribacterium asaccharolyticum ACB7</name>
    <dbReference type="NCBI Taxonomy" id="796944"/>
    <lineage>
        <taxon>Bacteria</taxon>
        <taxon>Bacillati</taxon>
        <taxon>Bacillota</taxon>
        <taxon>Clostridia</taxon>
        <taxon>Lachnospirales</taxon>
        <taxon>Lachnospiraceae</taxon>
        <taxon>Oribacterium</taxon>
    </lineage>
</organism>
<dbReference type="RefSeq" id="WP_009537542.1">
    <property type="nucleotide sequence ID" value="NZ_JH414506.1"/>
</dbReference>
<evidence type="ECO:0008006" key="9">
    <source>
        <dbReference type="Google" id="ProtNLM"/>
    </source>
</evidence>
<sequence length="242" mass="27382">MNRSAYTENRFGLQFDPRTKIVLLILCVISATIASSLLYESVLVFAITVFGCASGKVRKSLFCMAFYGAFYILTLWIRSLEKGVLYTVFTSWLGLFYTVYPCAFLSSIILSTTKVNEFLTAMNKAHIPKKVLIPLAVMLRYIPTVREDWGYIKDAMRLRDVTPSLFGLLKNPAMTVECLYVPLLMTASNTAEELSCAAVTRGIENPKPRTCLLAIRFRWRDLVAIVLAVFILILGFIRERMV</sequence>
<dbReference type="EMBL" id="AFZD01000004">
    <property type="protein sequence ID" value="EHL14089.1"/>
    <property type="molecule type" value="Genomic_DNA"/>
</dbReference>
<evidence type="ECO:0000313" key="7">
    <source>
        <dbReference type="EMBL" id="EHL14089.1"/>
    </source>
</evidence>
<evidence type="ECO:0000256" key="2">
    <source>
        <dbReference type="ARBA" id="ARBA00022475"/>
    </source>
</evidence>
<name>G9WRZ9_9FIRM</name>
<keyword evidence="8" id="KW-1185">Reference proteome</keyword>
<evidence type="ECO:0000313" key="8">
    <source>
        <dbReference type="Proteomes" id="UP000003527"/>
    </source>
</evidence>
<dbReference type="Proteomes" id="UP000003527">
    <property type="component" value="Unassembled WGS sequence"/>
</dbReference>
<accession>G9WRZ9</accession>
<reference evidence="7 8" key="1">
    <citation type="submission" date="2011-08" db="EMBL/GenBank/DDBJ databases">
        <title>The Genome Sequence of Oribacterium sp. ACB7.</title>
        <authorList>
            <consortium name="The Broad Institute Genome Sequencing Platform"/>
            <person name="Earl A."/>
            <person name="Ward D."/>
            <person name="Feldgarden M."/>
            <person name="Gevers D."/>
            <person name="Sizova M."/>
            <person name="Hazen A."/>
            <person name="Epstein S."/>
            <person name="Young S.K."/>
            <person name="Zeng Q."/>
            <person name="Gargeya S."/>
            <person name="Fitzgerald M."/>
            <person name="Haas B."/>
            <person name="Abouelleil A."/>
            <person name="Alvarado L."/>
            <person name="Arachchi H.M."/>
            <person name="Berlin A."/>
            <person name="Brown A."/>
            <person name="Chapman S.B."/>
            <person name="Chen Z."/>
            <person name="Dunbar C."/>
            <person name="Freedman E."/>
            <person name="Gearin G."/>
            <person name="Gellesch M."/>
            <person name="Goldberg J."/>
            <person name="Griggs A."/>
            <person name="Gujja S."/>
            <person name="Heiman D."/>
            <person name="Howarth C."/>
            <person name="Larson L."/>
            <person name="Lui A."/>
            <person name="MacDonald P.J.P."/>
            <person name="Montmayeur A."/>
            <person name="Murphy C."/>
            <person name="Neiman D."/>
            <person name="Pearson M."/>
            <person name="Priest M."/>
            <person name="Roberts A."/>
            <person name="Saif S."/>
            <person name="Shea T."/>
            <person name="Shenoy N."/>
            <person name="Sisk P."/>
            <person name="Stolte C."/>
            <person name="Sykes S."/>
            <person name="Wortman J."/>
            <person name="Nusbaum C."/>
            <person name="Birren B."/>
        </authorList>
    </citation>
    <scope>NUCLEOTIDE SEQUENCE [LARGE SCALE GENOMIC DNA]</scope>
    <source>
        <strain evidence="7 8">ACB7</strain>
    </source>
</reference>
<dbReference type="HOGENOM" id="CLU_076847_1_0_9"/>
<comment type="subcellular location">
    <subcellularLocation>
        <location evidence="1">Membrane</location>
        <topology evidence="1">Multi-pass membrane protein</topology>
    </subcellularLocation>
</comment>
<keyword evidence="2" id="KW-1003">Cell membrane</keyword>
<feature type="transmembrane region" description="Helical" evidence="6">
    <location>
        <begin position="59"/>
        <end position="77"/>
    </location>
</feature>
<dbReference type="InterPro" id="IPR003339">
    <property type="entry name" value="ABC/ECF_trnsptr_transmembrane"/>
</dbReference>
<evidence type="ECO:0000256" key="4">
    <source>
        <dbReference type="ARBA" id="ARBA00022989"/>
    </source>
</evidence>
<keyword evidence="4 6" id="KW-1133">Transmembrane helix</keyword>
<evidence type="ECO:0000256" key="6">
    <source>
        <dbReference type="SAM" id="Phobius"/>
    </source>
</evidence>
<dbReference type="Pfam" id="PF02361">
    <property type="entry name" value="CbiQ"/>
    <property type="match status" value="1"/>
</dbReference>
<feature type="transmembrane region" description="Helical" evidence="6">
    <location>
        <begin position="217"/>
        <end position="237"/>
    </location>
</feature>
<dbReference type="PANTHER" id="PTHR34857">
    <property type="entry name" value="SLL0384 PROTEIN"/>
    <property type="match status" value="1"/>
</dbReference>
<keyword evidence="3 6" id="KW-0812">Transmembrane</keyword>
<gene>
    <name evidence="7" type="ORF">HMPREF9624_01865</name>
</gene>
<protein>
    <recommendedName>
        <fullName evidence="9">Cobalt transport protein</fullName>
    </recommendedName>
</protein>